<dbReference type="Pfam" id="PF00984">
    <property type="entry name" value="UDPG_MGDP_dh"/>
    <property type="match status" value="1"/>
</dbReference>
<gene>
    <name evidence="4" type="ORF">A3G52_03375</name>
</gene>
<evidence type="ECO:0000256" key="1">
    <source>
        <dbReference type="ARBA" id="ARBA00006601"/>
    </source>
</evidence>
<reference evidence="4 5" key="1">
    <citation type="journal article" date="2016" name="Nat. Commun.">
        <title>Thousands of microbial genomes shed light on interconnected biogeochemical processes in an aquifer system.</title>
        <authorList>
            <person name="Anantharaman K."/>
            <person name="Brown C.T."/>
            <person name="Hug L.A."/>
            <person name="Sharon I."/>
            <person name="Castelle C.J."/>
            <person name="Probst A.J."/>
            <person name="Thomas B.C."/>
            <person name="Singh A."/>
            <person name="Wilkins M.J."/>
            <person name="Karaoz U."/>
            <person name="Brodie E.L."/>
            <person name="Williams K.H."/>
            <person name="Hubbard S.S."/>
            <person name="Banfield J.F."/>
        </authorList>
    </citation>
    <scope>NUCLEOTIDE SEQUENCE [LARGE SCALE GENOMIC DNA]</scope>
</reference>
<comment type="similarity">
    <text evidence="1">Belongs to the UDP-glucose/GDP-mannose dehydrogenase family.</text>
</comment>
<dbReference type="EMBL" id="MHSK01000024">
    <property type="protein sequence ID" value="OHA41849.1"/>
    <property type="molecule type" value="Genomic_DNA"/>
</dbReference>
<dbReference type="GO" id="GO:0051287">
    <property type="term" value="F:NAD binding"/>
    <property type="evidence" value="ECO:0007669"/>
    <property type="project" value="InterPro"/>
</dbReference>
<dbReference type="SUPFAM" id="SSF51735">
    <property type="entry name" value="NAD(P)-binding Rossmann-fold domains"/>
    <property type="match status" value="1"/>
</dbReference>
<evidence type="ECO:0000313" key="5">
    <source>
        <dbReference type="Proteomes" id="UP000177269"/>
    </source>
</evidence>
<protein>
    <recommendedName>
        <fullName evidence="6">UDP-glucose/GDP-mannose dehydrogenase dimerisation domain-containing protein</fullName>
    </recommendedName>
</protein>
<dbReference type="PANTHER" id="PTHR43750:SF3">
    <property type="entry name" value="UDP-GLUCOSE 6-DEHYDROGENASE TUAD"/>
    <property type="match status" value="1"/>
</dbReference>
<evidence type="ECO:0000313" key="4">
    <source>
        <dbReference type="EMBL" id="OHA41849.1"/>
    </source>
</evidence>
<dbReference type="Proteomes" id="UP000177269">
    <property type="component" value="Unassembled WGS sequence"/>
</dbReference>
<organism evidence="4 5">
    <name type="scientific">Candidatus Taylorbacteria bacterium RIFCSPLOWO2_12_FULL_43_20</name>
    <dbReference type="NCBI Taxonomy" id="1802332"/>
    <lineage>
        <taxon>Bacteria</taxon>
        <taxon>Candidatus Tayloriibacteriota</taxon>
    </lineage>
</organism>
<dbReference type="InterPro" id="IPR013328">
    <property type="entry name" value="6PGD_dom2"/>
</dbReference>
<evidence type="ECO:0000259" key="2">
    <source>
        <dbReference type="Pfam" id="PF00984"/>
    </source>
</evidence>
<sequence>MGRGGTPCGTSSKFTKVNIIIMIRMNNNRMNRSAMNKKKIKVGFIGQGYIGKNYADDFERRGYKVTRYGLEPEYIRNKNELKGCGVIFVAVPTPTTPEGFNGDIVEESVKLAGPGSVVVIKSTVLPGMTERINKKMKHIFVLHSPEFLSSATAKKDAANPTKNIIGIPIRSAKYQEKARLVLSMLPRAKYSSVVSSRESEFIKYATNTFYYSKIVYMNILYELSTRLGLDWHSVKRALAAEPWIGQMHIEVEHKNGRGAGGHCFIKDFAAFSAFLRKHFRKGNNIGVIDAIERKNIELLLESGKDLDQLYSVYGKNKK</sequence>
<dbReference type="InterPro" id="IPR036291">
    <property type="entry name" value="NAD(P)-bd_dom_sf"/>
</dbReference>
<dbReference type="InterPro" id="IPR014026">
    <property type="entry name" value="UDP-Glc/GDP-Man_DH_dimer"/>
</dbReference>
<dbReference type="InterPro" id="IPR001732">
    <property type="entry name" value="UDP-Glc/GDP-Man_DH_N"/>
</dbReference>
<dbReference type="Pfam" id="PF03721">
    <property type="entry name" value="UDPG_MGDP_dh_N"/>
    <property type="match status" value="1"/>
</dbReference>
<dbReference type="GO" id="GO:0016616">
    <property type="term" value="F:oxidoreductase activity, acting on the CH-OH group of donors, NAD or NADP as acceptor"/>
    <property type="evidence" value="ECO:0007669"/>
    <property type="project" value="InterPro"/>
</dbReference>
<evidence type="ECO:0000259" key="3">
    <source>
        <dbReference type="Pfam" id="PF03721"/>
    </source>
</evidence>
<evidence type="ECO:0008006" key="6">
    <source>
        <dbReference type="Google" id="ProtNLM"/>
    </source>
</evidence>
<feature type="domain" description="UDP-glucose/GDP-mannose dehydrogenase dimerisation" evidence="2">
    <location>
        <begin position="197"/>
        <end position="278"/>
    </location>
</feature>
<proteinExistence type="inferred from homology"/>
<accession>A0A1G2P2A2</accession>
<dbReference type="Gene3D" id="3.40.50.720">
    <property type="entry name" value="NAD(P)-binding Rossmann-like Domain"/>
    <property type="match status" value="1"/>
</dbReference>
<comment type="caution">
    <text evidence="4">The sequence shown here is derived from an EMBL/GenBank/DDBJ whole genome shotgun (WGS) entry which is preliminary data.</text>
</comment>
<dbReference type="InterPro" id="IPR008927">
    <property type="entry name" value="6-PGluconate_DH-like_C_sf"/>
</dbReference>
<dbReference type="SUPFAM" id="SSF48179">
    <property type="entry name" value="6-phosphogluconate dehydrogenase C-terminal domain-like"/>
    <property type="match status" value="1"/>
</dbReference>
<name>A0A1G2P2A2_9BACT</name>
<dbReference type="AlphaFoldDB" id="A0A1G2P2A2"/>
<feature type="domain" description="UDP-glucose/GDP-mannose dehydrogenase N-terminal" evidence="3">
    <location>
        <begin position="78"/>
        <end position="170"/>
    </location>
</feature>
<dbReference type="PANTHER" id="PTHR43750">
    <property type="entry name" value="UDP-GLUCOSE 6-DEHYDROGENASE TUAD"/>
    <property type="match status" value="1"/>
</dbReference>
<dbReference type="Gene3D" id="1.10.1040.10">
    <property type="entry name" value="N-(1-d-carboxylethyl)-l-norvaline Dehydrogenase, domain 2"/>
    <property type="match status" value="1"/>
</dbReference>